<dbReference type="InterPro" id="IPR036465">
    <property type="entry name" value="vWFA_dom_sf"/>
</dbReference>
<name>A0A5C6M2S0_9PLAN</name>
<evidence type="ECO:0000313" key="2">
    <source>
        <dbReference type="EMBL" id="TWW08483.1"/>
    </source>
</evidence>
<dbReference type="AlphaFoldDB" id="A0A5C6M2S0"/>
<dbReference type="Gene3D" id="3.40.50.410">
    <property type="entry name" value="von Willebrand factor, type A domain"/>
    <property type="match status" value="1"/>
</dbReference>
<protein>
    <recommendedName>
        <fullName evidence="4">VWFA domain-containing protein</fullName>
    </recommendedName>
</protein>
<feature type="non-terminal residue" evidence="2">
    <location>
        <position position="508"/>
    </location>
</feature>
<feature type="transmembrane region" description="Helical" evidence="1">
    <location>
        <begin position="6"/>
        <end position="31"/>
    </location>
</feature>
<keyword evidence="1" id="KW-1133">Transmembrane helix</keyword>
<dbReference type="Proteomes" id="UP000321083">
    <property type="component" value="Unassembled WGS sequence"/>
</dbReference>
<keyword evidence="1" id="KW-0812">Transmembrane</keyword>
<dbReference type="InterPro" id="IPR029062">
    <property type="entry name" value="Class_I_gatase-like"/>
</dbReference>
<reference evidence="2 3" key="1">
    <citation type="submission" date="2019-08" db="EMBL/GenBank/DDBJ databases">
        <title>100 year-old enigma solved: identification of Planctomyces bekefii, the type genus and species of the phylum Planctomycetes.</title>
        <authorList>
            <person name="Svetlana D.N."/>
            <person name="Overmann J."/>
        </authorList>
    </citation>
    <scope>NUCLEOTIDE SEQUENCE [LARGE SCALE GENOMIC DNA]</scope>
    <source>
        <strain evidence="2">Phe10_nw2017</strain>
    </source>
</reference>
<organism evidence="2 3">
    <name type="scientific">Planctomyces bekefii</name>
    <dbReference type="NCBI Taxonomy" id="1653850"/>
    <lineage>
        <taxon>Bacteria</taxon>
        <taxon>Pseudomonadati</taxon>
        <taxon>Planctomycetota</taxon>
        <taxon>Planctomycetia</taxon>
        <taxon>Planctomycetales</taxon>
        <taxon>Planctomycetaceae</taxon>
        <taxon>Planctomyces</taxon>
    </lineage>
</organism>
<dbReference type="EMBL" id="SRHE01000645">
    <property type="protein sequence ID" value="TWW08483.1"/>
    <property type="molecule type" value="Genomic_DNA"/>
</dbReference>
<dbReference type="PANTHER" id="PTHR37947:SF1">
    <property type="entry name" value="BLL2462 PROTEIN"/>
    <property type="match status" value="1"/>
</dbReference>
<dbReference type="PANTHER" id="PTHR37947">
    <property type="entry name" value="BLL2462 PROTEIN"/>
    <property type="match status" value="1"/>
</dbReference>
<evidence type="ECO:0000313" key="3">
    <source>
        <dbReference type="Proteomes" id="UP000321083"/>
    </source>
</evidence>
<dbReference type="SUPFAM" id="SSF53300">
    <property type="entry name" value="vWA-like"/>
    <property type="match status" value="1"/>
</dbReference>
<evidence type="ECO:0000256" key="1">
    <source>
        <dbReference type="SAM" id="Phobius"/>
    </source>
</evidence>
<gene>
    <name evidence="2" type="ORF">E3A20_23880</name>
</gene>
<sequence length="508" mass="54720">PSAAGSITFLWTPASLTVSLLVLLAGAACCIISWRRGGRTRSIALLEVLRFVLIVLVLITLNQPEIPHRIVPSEQPRLVVLHDVSGSMQTQDSAAETGVVTRRQTADQLIRPEVWQPVAQKMQVLFEPFSSPEPTGVRGTDLQSALAAAAERHAGLRGLVVISDGDWNTGEAPATAASQLRVRGIPVCTVPVGSEKRLPDLVLTAADAPTFGVVGKALRIPFRVTSWLPADTSIAVTLTGTQGEPVTRLINVPGMGQFQDALEWKPAITGEYTLSLQIPVSDTEIRQDNNQLTIPIAVRDEELKVLIVESLPRWEYRYLRNALERDPGVEVSCLLLHPDLPENGGGRGYLAAFPEDAQLFEYDVVFLGDVGLGPCGLTAQQCASLKQLVRNQAGGLVFLPGIEGNQASLANTELDELLPVVLNTAVPRGRGTARPGRFALTEAGRRSLLTRLESDDIENEKIWNGLPGFYWYAAAERARAGAQVLATHDSESTAFGRVPPIAARTSGP</sequence>
<evidence type="ECO:0008006" key="4">
    <source>
        <dbReference type="Google" id="ProtNLM"/>
    </source>
</evidence>
<keyword evidence="3" id="KW-1185">Reference proteome</keyword>
<comment type="caution">
    <text evidence="2">The sequence shown here is derived from an EMBL/GenBank/DDBJ whole genome shotgun (WGS) entry which is preliminary data.</text>
</comment>
<reference evidence="2 3" key="2">
    <citation type="submission" date="2019-08" db="EMBL/GenBank/DDBJ databases">
        <authorList>
            <person name="Henke P."/>
        </authorList>
    </citation>
    <scope>NUCLEOTIDE SEQUENCE [LARGE SCALE GENOMIC DNA]</scope>
    <source>
        <strain evidence="2">Phe10_nw2017</strain>
    </source>
</reference>
<proteinExistence type="predicted"/>
<feature type="non-terminal residue" evidence="2">
    <location>
        <position position="1"/>
    </location>
</feature>
<dbReference type="Gene3D" id="3.40.50.880">
    <property type="match status" value="1"/>
</dbReference>
<feature type="transmembrane region" description="Helical" evidence="1">
    <location>
        <begin position="43"/>
        <end position="61"/>
    </location>
</feature>
<dbReference type="SUPFAM" id="SSF52317">
    <property type="entry name" value="Class I glutamine amidotransferase-like"/>
    <property type="match status" value="1"/>
</dbReference>
<keyword evidence="1" id="KW-0472">Membrane</keyword>
<accession>A0A5C6M2S0</accession>